<dbReference type="SUPFAM" id="SSF47413">
    <property type="entry name" value="lambda repressor-like DNA-binding domains"/>
    <property type="match status" value="1"/>
</dbReference>
<keyword evidence="4" id="KW-1185">Reference proteome</keyword>
<name>A0ABS7HJN4_9MICO</name>
<evidence type="ECO:0000313" key="3">
    <source>
        <dbReference type="EMBL" id="MBW9093033.1"/>
    </source>
</evidence>
<organism evidence="3 4">
    <name type="scientific">Microbacterium jejuense</name>
    <dbReference type="NCBI Taxonomy" id="1263637"/>
    <lineage>
        <taxon>Bacteria</taxon>
        <taxon>Bacillati</taxon>
        <taxon>Actinomycetota</taxon>
        <taxon>Actinomycetes</taxon>
        <taxon>Micrococcales</taxon>
        <taxon>Microbacteriaceae</taxon>
        <taxon>Microbacterium</taxon>
    </lineage>
</organism>
<feature type="region of interest" description="Disordered" evidence="1">
    <location>
        <begin position="91"/>
        <end position="110"/>
    </location>
</feature>
<evidence type="ECO:0000256" key="1">
    <source>
        <dbReference type="SAM" id="MobiDB-lite"/>
    </source>
</evidence>
<reference evidence="3 4" key="1">
    <citation type="journal article" date="2021" name="MBio">
        <title>Poor Competitiveness of Bradyrhizobium in Pigeon Pea Root Colonization in Indian Soils.</title>
        <authorList>
            <person name="Chalasani D."/>
            <person name="Basu A."/>
            <person name="Pullabhotla S.V.S.R.N."/>
            <person name="Jorrin B."/>
            <person name="Neal A.L."/>
            <person name="Poole P.S."/>
            <person name="Podile A.R."/>
            <person name="Tkacz A."/>
        </authorList>
    </citation>
    <scope>NUCLEOTIDE SEQUENCE [LARGE SCALE GENOMIC DNA]</scope>
    <source>
        <strain evidence="3 4">HU14</strain>
    </source>
</reference>
<dbReference type="EMBL" id="JAEUAW010000003">
    <property type="protein sequence ID" value="MBW9093033.1"/>
    <property type="molecule type" value="Genomic_DNA"/>
</dbReference>
<dbReference type="Pfam" id="PF13443">
    <property type="entry name" value="HTH_26"/>
    <property type="match status" value="1"/>
</dbReference>
<protein>
    <submittedName>
        <fullName evidence="3">Helix-turn-helix transcriptional regulator</fullName>
    </submittedName>
</protein>
<evidence type="ECO:0000313" key="4">
    <source>
        <dbReference type="Proteomes" id="UP001196843"/>
    </source>
</evidence>
<gene>
    <name evidence="3" type="ORF">JNB62_05005</name>
</gene>
<dbReference type="Proteomes" id="UP001196843">
    <property type="component" value="Unassembled WGS sequence"/>
</dbReference>
<evidence type="ECO:0000259" key="2">
    <source>
        <dbReference type="Pfam" id="PF13443"/>
    </source>
</evidence>
<sequence length="110" mass="12265">MIEIETTWNLRAVMATRGIFQTTKLGPLLAERGVELSREQIFRLVTATPSRVSLHVLAALTDALDCSMDDLVTVTRREIAVRKAVGEAEPSQGIGDLRPIRANIRRPREQ</sequence>
<dbReference type="InterPro" id="IPR001387">
    <property type="entry name" value="Cro/C1-type_HTH"/>
</dbReference>
<dbReference type="InterPro" id="IPR010982">
    <property type="entry name" value="Lambda_DNA-bd_dom_sf"/>
</dbReference>
<comment type="caution">
    <text evidence="3">The sequence shown here is derived from an EMBL/GenBank/DDBJ whole genome shotgun (WGS) entry which is preliminary data.</text>
</comment>
<dbReference type="RefSeq" id="WP_220299756.1">
    <property type="nucleotide sequence ID" value="NZ_JAEUAW010000003.1"/>
</dbReference>
<feature type="domain" description="HTH cro/C1-type" evidence="2">
    <location>
        <begin position="9"/>
        <end position="73"/>
    </location>
</feature>
<proteinExistence type="predicted"/>
<accession>A0ABS7HJN4</accession>